<feature type="region of interest" description="Disordered" evidence="2">
    <location>
        <begin position="534"/>
        <end position="567"/>
    </location>
</feature>
<dbReference type="Gene3D" id="1.25.40.20">
    <property type="entry name" value="Ankyrin repeat-containing domain"/>
    <property type="match status" value="1"/>
</dbReference>
<dbReference type="InterPro" id="IPR036116">
    <property type="entry name" value="FN3_sf"/>
</dbReference>
<dbReference type="InterPro" id="IPR000159">
    <property type="entry name" value="RA_dom"/>
</dbReference>
<feature type="region of interest" description="Disordered" evidence="2">
    <location>
        <begin position="221"/>
        <end position="241"/>
    </location>
</feature>
<feature type="compositionally biased region" description="Low complexity" evidence="2">
    <location>
        <begin position="253"/>
        <end position="268"/>
    </location>
</feature>
<accession>A0ABM3J5L7</accession>
<feature type="compositionally biased region" description="Polar residues" evidence="2">
    <location>
        <begin position="1632"/>
        <end position="1646"/>
    </location>
</feature>
<feature type="compositionally biased region" description="Low complexity" evidence="2">
    <location>
        <begin position="157"/>
        <end position="173"/>
    </location>
</feature>
<reference evidence="6" key="2">
    <citation type="submission" date="2025-08" db="UniProtKB">
        <authorList>
            <consortium name="RefSeq"/>
        </authorList>
    </citation>
    <scope>IDENTIFICATION</scope>
    <source>
        <tissue evidence="6">Adult</tissue>
    </source>
</reference>
<evidence type="ECO:0000259" key="3">
    <source>
        <dbReference type="PROSITE" id="PS50200"/>
    </source>
</evidence>
<feature type="region of interest" description="Disordered" evidence="2">
    <location>
        <begin position="1588"/>
        <end position="1703"/>
    </location>
</feature>
<feature type="compositionally biased region" description="Low complexity" evidence="2">
    <location>
        <begin position="1652"/>
        <end position="1671"/>
    </location>
</feature>
<evidence type="ECO:0000313" key="5">
    <source>
        <dbReference type="Proteomes" id="UP001652620"/>
    </source>
</evidence>
<keyword evidence="5" id="KW-1185">Reference proteome</keyword>
<dbReference type="CDD" id="cd00063">
    <property type="entry name" value="FN3"/>
    <property type="match status" value="1"/>
</dbReference>
<dbReference type="SUPFAM" id="SSF48403">
    <property type="entry name" value="Ankyrin repeat"/>
    <property type="match status" value="1"/>
</dbReference>
<evidence type="ECO:0000256" key="1">
    <source>
        <dbReference type="PROSITE-ProRule" id="PRU00023"/>
    </source>
</evidence>
<dbReference type="Pfam" id="PF00788">
    <property type="entry name" value="RA"/>
    <property type="match status" value="1"/>
</dbReference>
<dbReference type="RefSeq" id="XP_049304524.1">
    <property type="nucleotide sequence ID" value="XM_049448567.1"/>
</dbReference>
<evidence type="ECO:0000256" key="2">
    <source>
        <dbReference type="SAM" id="MobiDB-lite"/>
    </source>
</evidence>
<feature type="region of interest" description="Disordered" evidence="2">
    <location>
        <begin position="253"/>
        <end position="279"/>
    </location>
</feature>
<dbReference type="PROSITE" id="PS50088">
    <property type="entry name" value="ANK_REPEAT"/>
    <property type="match status" value="1"/>
</dbReference>
<organism evidence="5 6">
    <name type="scientific">Bactrocera dorsalis</name>
    <name type="common">Oriental fruit fly</name>
    <name type="synonym">Dacus dorsalis</name>
    <dbReference type="NCBI Taxonomy" id="27457"/>
    <lineage>
        <taxon>Eukaryota</taxon>
        <taxon>Metazoa</taxon>
        <taxon>Ecdysozoa</taxon>
        <taxon>Arthropoda</taxon>
        <taxon>Hexapoda</taxon>
        <taxon>Insecta</taxon>
        <taxon>Pterygota</taxon>
        <taxon>Neoptera</taxon>
        <taxon>Endopterygota</taxon>
        <taxon>Diptera</taxon>
        <taxon>Brachycera</taxon>
        <taxon>Muscomorpha</taxon>
        <taxon>Tephritoidea</taxon>
        <taxon>Tephritidae</taxon>
        <taxon>Bactrocera</taxon>
        <taxon>Bactrocera</taxon>
    </lineage>
</organism>
<proteinExistence type="predicted"/>
<dbReference type="InterPro" id="IPR013783">
    <property type="entry name" value="Ig-like_fold"/>
</dbReference>
<reference evidence="5" key="1">
    <citation type="submission" date="2025-05" db="UniProtKB">
        <authorList>
            <consortium name="RefSeq"/>
        </authorList>
    </citation>
    <scope>NUCLEOTIDE SEQUENCE [LARGE SCALE GENOMIC DNA]</scope>
</reference>
<sequence>MEDAPPPPKKSTTLSVDRAAFLLLRVKKAFKKKRQQRKEKQTQAANAALISQARSGRKLPPPLLRSRTLPAIIVPGIPVVSLNTDRQFDERAGGLLGNKSGSGTSTGGGGTNRWSLLTRQTPTTPGYTNNNNNNNMVNIKSLNLPKDDMGVYRRKSSGSTTGHSGSSTSMSGTPIVGSQVADAALLMPTCEDFECHAADGSVLLRIPAPHVVAARAYRLASKKRNTHDSQQRQHQQQLGGSNVSTAAGIAAMGGNAAEPQQPSTPEGISSGGGGEVTGSTANTALTRRLAKLLHQSSVTASRLTSAASPHSDHTTASAAATANNLLPIMAAAASRDGGGRDGNGSCLEEAPRRLSWERRKDSSALQRSASIDSFAEIVFSDTPRPSLDIPRPTVVPFSKRPSASSLFSNCSTTSQTTQLNINYGAGGDLCSSGSSAGNSRRESLLSPSSTRRNKLTRIINDNIQPHSLTLDRASWRKARADKRQEAQEEEEEDSGGVGSSYYFIDNTPDIDDADNDNGGFVDADADSVVVLRRAASTHSKHSSNNNNNNSSSNNNNHSNNNRDRSDNTEKQYYSAIRAQYNNNNNNNNNSTQLSVALNGDNSDDNGCDAANTFRWSEQWTPNVAVAKIRTAISCTSNDLREMEFLLPQTGVNNIAAAAATTTTATALARNAVKMATTMPLSANNTNNNNNSHHNNNNNNNGGNSNKILRMTADKQRNNGPSSGLSVARQARNSVAAQPQASLTTKQPKINANESMELALKPPNLAIYRHSAFVRTKNNGDGSISSDGLTTNVGVGNCGNTPYRNKMSKKQLKLAQAQLDKLNQINLHQHALFSAVEHGHLDKARTILESTDVDVNSINSDGLSALDVAVLSNNRSMTKMLLQHGAIEGTQFSSDTIGNKLNGLLKDAESRIQDLSGSSDGGLCQPTFASRPSISSIIIGNTGSSVTGCTGNEIEKQIGNWERRVKGLRRLLLGWDQTRPPDAPASVAVDVTGDNSIALQILEPFEGAIATKFKVQWSTRADFSNIVGEREMVDWTSFHGNMGTQCQIGGLTQGRRYFIRAACGNVKGWGAYKTSVPASVVPSSWRDFNNREDRYVGRQRVLDNLFTAVRLARPADVSELTLDVGAAQRRNPKKKTTIKQLFSVASKFQKHLRRGIYLASVVYCEDKVLVTSEDFLPVIEIDETYPSSLYSDYHWLMKVACTWDDVKSLRTDMERNLTSAVHFRTKLLSAVCQMQSTLGLNDLGQLFYKPLRDSHGTVVLTCIQSVKSQKTVSILNSRWLPLNKLQKKIVALLEDYNISEMLISSISEQIHYHQASTQRLSPGLYLGYLKMQCSMDQIQVVVPVKTPNVLPHYKVRDNSHITADEWQILKRKKSTSSNSRSNSPLNMALEFNTSTEETTEGQRLFLYDLTNAAHKLFTYMNIKPEDAKTHRLYDIEVIEHSKDISFLVICPAVELACAVPGQSELLLQRDDLASLSIQAFEMIHLRTYQPGIIQKYARLSCILELDTALATHSQREAFSTSELQTAKERLAKLQELSANLNAVWKSVRWLMDVIAFARDKNAQSSEIMKDILAYDNGSDKCREGRAVDKQLLQPPTRDAKYTKSSGRGSWPGPGANSQSSSSNCLAAEHSKSEQNLGRSAITPTSCASLIPPQQSATKSQSSSDSRKTVSSTGTQQLLQVSMGGYTSSDVSLRKNSGDSMTSSQYTTRSYYSGAESALGSNNELGQIFAIPPSRSDDTLALGSLDGTKHTHSAATHRKRTSSNITQHVTTPASLATATHCSSSAPYLPTGSNLSLKTASSSDYDIKTSKLSSQSAVEHSIGGKVKAASSANLRDGALYLKTAHTALTSGVKPISSEEASTAAATATTAKTASIKSLSRHSSEEDTASGSSHTSEQAANAAALSSAPSSGIIQVYTAYNTGLASGTSLKLHVTPKTTAREVINLVVKQLNMAAVLKGNNGPIYTADMLENFCLVAVIGARERCLRDDFKPLQLQNPWRKGRLYVRQKHELLAAIEHANRKSHLI</sequence>
<evidence type="ECO:0000259" key="4">
    <source>
        <dbReference type="PROSITE" id="PS50853"/>
    </source>
</evidence>
<feature type="domain" description="Fibronectin type-III" evidence="4">
    <location>
        <begin position="979"/>
        <end position="1082"/>
    </location>
</feature>
<dbReference type="InterPro" id="IPR036770">
    <property type="entry name" value="Ankyrin_rpt-contain_sf"/>
</dbReference>
<feature type="region of interest" description="Disordered" evidence="2">
    <location>
        <begin position="151"/>
        <end position="174"/>
    </location>
</feature>
<feature type="compositionally biased region" description="Low complexity" evidence="2">
    <location>
        <begin position="542"/>
        <end position="559"/>
    </location>
</feature>
<feature type="compositionally biased region" description="Polar residues" evidence="2">
    <location>
        <begin position="1614"/>
        <end position="1623"/>
    </location>
</feature>
<feature type="repeat" description="ANK" evidence="1">
    <location>
        <begin position="860"/>
        <end position="885"/>
    </location>
</feature>
<dbReference type="Gene3D" id="3.10.20.90">
    <property type="entry name" value="Phosphatidylinositol 3-kinase Catalytic Subunit, Chain A, domain 1"/>
    <property type="match status" value="1"/>
</dbReference>
<name>A0ABM3J5L7_BACDO</name>
<feature type="compositionally biased region" description="Polar residues" evidence="2">
    <location>
        <begin position="717"/>
        <end position="749"/>
    </location>
</feature>
<dbReference type="GeneID" id="105229914"/>
<feature type="region of interest" description="Disordered" evidence="2">
    <location>
        <begin position="430"/>
        <end position="460"/>
    </location>
</feature>
<protein>
    <submittedName>
        <fullName evidence="6">Uncharacterized protein LOC105229914 isoform X4</fullName>
    </submittedName>
</protein>
<dbReference type="PROSITE" id="PS50297">
    <property type="entry name" value="ANK_REP_REGION"/>
    <property type="match status" value="1"/>
</dbReference>
<feature type="domain" description="Ras-associating" evidence="3">
    <location>
        <begin position="1906"/>
        <end position="2007"/>
    </location>
</feature>
<feature type="region of interest" description="Disordered" evidence="2">
    <location>
        <begin position="1871"/>
        <end position="1898"/>
    </location>
</feature>
<feature type="region of interest" description="Disordered" evidence="2">
    <location>
        <begin position="1738"/>
        <end position="1766"/>
    </location>
</feature>
<dbReference type="SMART" id="SM00314">
    <property type="entry name" value="RA"/>
    <property type="match status" value="1"/>
</dbReference>
<dbReference type="PANTHER" id="PTHR21437:SF1">
    <property type="entry name" value="WIDE AWAKE"/>
    <property type="match status" value="1"/>
</dbReference>
<feature type="region of interest" description="Disordered" evidence="2">
    <location>
        <begin position="479"/>
        <end position="521"/>
    </location>
</feature>
<feature type="compositionally biased region" description="Low complexity" evidence="2">
    <location>
        <begin position="683"/>
        <end position="705"/>
    </location>
</feature>
<dbReference type="SUPFAM" id="SSF49265">
    <property type="entry name" value="Fibronectin type III"/>
    <property type="match status" value="1"/>
</dbReference>
<feature type="compositionally biased region" description="Basic residues" evidence="2">
    <location>
        <begin position="1748"/>
        <end position="1759"/>
    </location>
</feature>
<dbReference type="PROSITE" id="PS50853">
    <property type="entry name" value="FN3"/>
    <property type="match status" value="1"/>
</dbReference>
<keyword evidence="1" id="KW-0040">ANK repeat</keyword>
<dbReference type="SMART" id="SM00248">
    <property type="entry name" value="ANK"/>
    <property type="match status" value="2"/>
</dbReference>
<dbReference type="InterPro" id="IPR039269">
    <property type="entry name" value="ANKFN1"/>
</dbReference>
<dbReference type="CDD" id="cd17117">
    <property type="entry name" value="RA_ANKFN1_like"/>
    <property type="match status" value="1"/>
</dbReference>
<dbReference type="InterPro" id="IPR002110">
    <property type="entry name" value="Ankyrin_rpt"/>
</dbReference>
<dbReference type="PROSITE" id="PS50200">
    <property type="entry name" value="RA"/>
    <property type="match status" value="1"/>
</dbReference>
<dbReference type="Gene3D" id="2.60.40.10">
    <property type="entry name" value="Immunoglobulins"/>
    <property type="match status" value="1"/>
</dbReference>
<evidence type="ECO:0000313" key="6">
    <source>
        <dbReference type="RefSeq" id="XP_049304524.1"/>
    </source>
</evidence>
<dbReference type="Proteomes" id="UP001652620">
    <property type="component" value="Chromosome 2"/>
</dbReference>
<feature type="region of interest" description="Disordered" evidence="2">
    <location>
        <begin position="681"/>
        <end position="749"/>
    </location>
</feature>
<dbReference type="PANTHER" id="PTHR21437">
    <property type="entry name" value="WIDE AWAKE"/>
    <property type="match status" value="1"/>
</dbReference>
<dbReference type="Pfam" id="PF13637">
    <property type="entry name" value="Ank_4"/>
    <property type="match status" value="1"/>
</dbReference>
<feature type="compositionally biased region" description="Polar residues" evidence="2">
    <location>
        <begin position="1672"/>
        <end position="1689"/>
    </location>
</feature>
<dbReference type="InterPro" id="IPR003961">
    <property type="entry name" value="FN3_dom"/>
</dbReference>
<gene>
    <name evidence="6" type="primary">LOC105229914</name>
</gene>
<feature type="region of interest" description="Disordered" evidence="2">
    <location>
        <begin position="93"/>
        <end position="114"/>
    </location>
</feature>